<keyword evidence="3" id="KW-1185">Reference proteome</keyword>
<evidence type="ECO:0000313" key="3">
    <source>
        <dbReference type="Proteomes" id="UP000271974"/>
    </source>
</evidence>
<feature type="non-terminal residue" evidence="2">
    <location>
        <position position="103"/>
    </location>
</feature>
<dbReference type="PROSITE" id="PS50209">
    <property type="entry name" value="CARD"/>
    <property type="match status" value="1"/>
</dbReference>
<sequence>MDEVLTHMDYNTITRTEGQGERAVTRLLIKTLMRRGDKAFSGLMSALEAMHYSHVTQRLQSAAMKLRMAMEDEKRTPALTPFVFRAGSTLDEYHAHTNTTVNK</sequence>
<dbReference type="EMBL" id="RQTK01000490">
    <property type="protein sequence ID" value="RUS78778.1"/>
    <property type="molecule type" value="Genomic_DNA"/>
</dbReference>
<comment type="caution">
    <text evidence="2">The sequence shown here is derived from an EMBL/GenBank/DDBJ whole genome shotgun (WGS) entry which is preliminary data.</text>
</comment>
<dbReference type="SUPFAM" id="SSF47986">
    <property type="entry name" value="DEATH domain"/>
    <property type="match status" value="1"/>
</dbReference>
<name>A0A3S1BZA3_ELYCH</name>
<evidence type="ECO:0000259" key="1">
    <source>
        <dbReference type="PROSITE" id="PS50209"/>
    </source>
</evidence>
<protein>
    <recommendedName>
        <fullName evidence="1">CARD domain-containing protein</fullName>
    </recommendedName>
</protein>
<proteinExistence type="predicted"/>
<evidence type="ECO:0000313" key="2">
    <source>
        <dbReference type="EMBL" id="RUS78778.1"/>
    </source>
</evidence>
<reference evidence="2 3" key="1">
    <citation type="submission" date="2019-01" db="EMBL/GenBank/DDBJ databases">
        <title>A draft genome assembly of the solar-powered sea slug Elysia chlorotica.</title>
        <authorList>
            <person name="Cai H."/>
            <person name="Li Q."/>
            <person name="Fang X."/>
            <person name="Li J."/>
            <person name="Curtis N.E."/>
            <person name="Altenburger A."/>
            <person name="Shibata T."/>
            <person name="Feng M."/>
            <person name="Maeda T."/>
            <person name="Schwartz J.A."/>
            <person name="Shigenobu S."/>
            <person name="Lundholm N."/>
            <person name="Nishiyama T."/>
            <person name="Yang H."/>
            <person name="Hasebe M."/>
            <person name="Li S."/>
            <person name="Pierce S.K."/>
            <person name="Wang J."/>
        </authorList>
    </citation>
    <scope>NUCLEOTIDE SEQUENCE [LARGE SCALE GENOMIC DNA]</scope>
    <source>
        <strain evidence="2">EC2010</strain>
        <tissue evidence="2">Whole organism of an adult</tissue>
    </source>
</reference>
<organism evidence="2 3">
    <name type="scientific">Elysia chlorotica</name>
    <name type="common">Eastern emerald elysia</name>
    <name type="synonym">Sea slug</name>
    <dbReference type="NCBI Taxonomy" id="188477"/>
    <lineage>
        <taxon>Eukaryota</taxon>
        <taxon>Metazoa</taxon>
        <taxon>Spiralia</taxon>
        <taxon>Lophotrochozoa</taxon>
        <taxon>Mollusca</taxon>
        <taxon>Gastropoda</taxon>
        <taxon>Heterobranchia</taxon>
        <taxon>Euthyneura</taxon>
        <taxon>Panpulmonata</taxon>
        <taxon>Sacoglossa</taxon>
        <taxon>Placobranchoidea</taxon>
        <taxon>Plakobranchidae</taxon>
        <taxon>Elysia</taxon>
    </lineage>
</organism>
<dbReference type="OrthoDB" id="6128070at2759"/>
<dbReference type="Gene3D" id="1.10.533.10">
    <property type="entry name" value="Death Domain, Fas"/>
    <property type="match status" value="1"/>
</dbReference>
<dbReference type="InterPro" id="IPR001315">
    <property type="entry name" value="CARD"/>
</dbReference>
<dbReference type="InterPro" id="IPR011029">
    <property type="entry name" value="DEATH-like_dom_sf"/>
</dbReference>
<dbReference type="CDD" id="cd01671">
    <property type="entry name" value="CARD"/>
    <property type="match status" value="1"/>
</dbReference>
<dbReference type="AlphaFoldDB" id="A0A3S1BZA3"/>
<dbReference type="Pfam" id="PF00619">
    <property type="entry name" value="CARD"/>
    <property type="match status" value="1"/>
</dbReference>
<gene>
    <name evidence="2" type="ORF">EGW08_013462</name>
</gene>
<accession>A0A3S1BZA3</accession>
<dbReference type="Proteomes" id="UP000271974">
    <property type="component" value="Unassembled WGS sequence"/>
</dbReference>
<feature type="domain" description="CARD" evidence="1">
    <location>
        <begin position="1"/>
        <end position="62"/>
    </location>
</feature>
<dbReference type="GO" id="GO:0042981">
    <property type="term" value="P:regulation of apoptotic process"/>
    <property type="evidence" value="ECO:0007669"/>
    <property type="project" value="InterPro"/>
</dbReference>